<gene>
    <name evidence="1" type="ORF">CKO45_23025</name>
</gene>
<evidence type="ECO:0000313" key="1">
    <source>
        <dbReference type="EMBL" id="MBK1661094.1"/>
    </source>
</evidence>
<evidence type="ECO:0000313" key="2">
    <source>
        <dbReference type="Proteomes" id="UP000697995"/>
    </source>
</evidence>
<dbReference type="RefSeq" id="WP_200306173.1">
    <property type="nucleotide sequence ID" value="NZ_NRSG01000251.1"/>
</dbReference>
<comment type="caution">
    <text evidence="1">The sequence shown here is derived from an EMBL/GenBank/DDBJ whole genome shotgun (WGS) entry which is preliminary data.</text>
</comment>
<sequence>MTVTVAAVTGATALAIPPFVPPAVPPAPPGVRWLAPRPVFDAVTAALPGLRGRAALLLPARPRLR</sequence>
<feature type="non-terminal residue" evidence="1">
    <location>
        <position position="65"/>
    </location>
</feature>
<keyword evidence="2" id="KW-1185">Reference proteome</keyword>
<accession>A0ABS1D2S2</accession>
<dbReference type="Proteomes" id="UP000697995">
    <property type="component" value="Unassembled WGS sequence"/>
</dbReference>
<proteinExistence type="predicted"/>
<name>A0ABS1D2S2_9PROT</name>
<organism evidence="1 2">
    <name type="scientific">Paracraurococcus ruber</name>
    <dbReference type="NCBI Taxonomy" id="77675"/>
    <lineage>
        <taxon>Bacteria</taxon>
        <taxon>Pseudomonadati</taxon>
        <taxon>Pseudomonadota</taxon>
        <taxon>Alphaproteobacteria</taxon>
        <taxon>Acetobacterales</taxon>
        <taxon>Roseomonadaceae</taxon>
        <taxon>Paracraurococcus</taxon>
    </lineage>
</organism>
<dbReference type="EMBL" id="NRSG01000251">
    <property type="protein sequence ID" value="MBK1661094.1"/>
    <property type="molecule type" value="Genomic_DNA"/>
</dbReference>
<reference evidence="1 2" key="1">
    <citation type="journal article" date="2020" name="Microorganisms">
        <title>Osmotic Adaptation and Compatible Solute Biosynthesis of Phototrophic Bacteria as Revealed from Genome Analyses.</title>
        <authorList>
            <person name="Imhoff J.F."/>
            <person name="Rahn T."/>
            <person name="Kunzel S."/>
            <person name="Keller A."/>
            <person name="Neulinger S.C."/>
        </authorList>
    </citation>
    <scope>NUCLEOTIDE SEQUENCE [LARGE SCALE GENOMIC DNA]</scope>
    <source>
        <strain evidence="1 2">DSM 15382</strain>
    </source>
</reference>
<protein>
    <submittedName>
        <fullName evidence="1">Uncharacterized protein</fullName>
    </submittedName>
</protein>